<dbReference type="InterPro" id="IPR057666">
    <property type="entry name" value="DrpA_SLOG"/>
</dbReference>
<dbReference type="Gene3D" id="3.40.50.450">
    <property type="match status" value="1"/>
</dbReference>
<dbReference type="PANTHER" id="PTHR43022:SF1">
    <property type="entry name" value="PROTEIN SMF"/>
    <property type="match status" value="1"/>
</dbReference>
<feature type="domain" description="Smf/DprA SLOG" evidence="2">
    <location>
        <begin position="81"/>
        <end position="288"/>
    </location>
</feature>
<dbReference type="SUPFAM" id="SSF47781">
    <property type="entry name" value="RuvA domain 2-like"/>
    <property type="match status" value="1"/>
</dbReference>
<evidence type="ECO:0000313" key="4">
    <source>
        <dbReference type="EMBL" id="OGY83025.1"/>
    </source>
</evidence>
<dbReference type="Pfam" id="PF17782">
    <property type="entry name" value="WHD_DprA"/>
    <property type="match status" value="1"/>
</dbReference>
<protein>
    <submittedName>
        <fullName evidence="4">DNA protecting protein DprA</fullName>
    </submittedName>
</protein>
<dbReference type="InterPro" id="IPR041614">
    <property type="entry name" value="DprA_WH"/>
</dbReference>
<reference evidence="4 5" key="1">
    <citation type="journal article" date="2016" name="Nat. Commun.">
        <title>Thousands of microbial genomes shed light on interconnected biogeochemical processes in an aquifer system.</title>
        <authorList>
            <person name="Anantharaman K."/>
            <person name="Brown C.T."/>
            <person name="Hug L.A."/>
            <person name="Sharon I."/>
            <person name="Castelle C.J."/>
            <person name="Probst A.J."/>
            <person name="Thomas B.C."/>
            <person name="Singh A."/>
            <person name="Wilkins M.J."/>
            <person name="Karaoz U."/>
            <person name="Brodie E.L."/>
            <person name="Williams K.H."/>
            <person name="Hubbard S.S."/>
            <person name="Banfield J.F."/>
        </authorList>
    </citation>
    <scope>NUCLEOTIDE SEQUENCE [LARGE SCALE GENOMIC DNA]</scope>
</reference>
<gene>
    <name evidence="4" type="ORF">A2898_00695</name>
</gene>
<proteinExistence type="inferred from homology"/>
<dbReference type="PANTHER" id="PTHR43022">
    <property type="entry name" value="PROTEIN SMF"/>
    <property type="match status" value="1"/>
</dbReference>
<dbReference type="InterPro" id="IPR010994">
    <property type="entry name" value="RuvA_2-like"/>
</dbReference>
<dbReference type="InterPro" id="IPR003488">
    <property type="entry name" value="DprA"/>
</dbReference>
<comment type="caution">
    <text evidence="4">The sequence shown here is derived from an EMBL/GenBank/DDBJ whole genome shotgun (WGS) entry which is preliminary data.</text>
</comment>
<evidence type="ECO:0000259" key="2">
    <source>
        <dbReference type="Pfam" id="PF02481"/>
    </source>
</evidence>
<dbReference type="NCBIfam" id="TIGR00732">
    <property type="entry name" value="dprA"/>
    <property type="match status" value="1"/>
</dbReference>
<dbReference type="GO" id="GO:0009294">
    <property type="term" value="P:DNA-mediated transformation"/>
    <property type="evidence" value="ECO:0007669"/>
    <property type="project" value="InterPro"/>
</dbReference>
<dbReference type="Proteomes" id="UP000179164">
    <property type="component" value="Unassembled WGS sequence"/>
</dbReference>
<dbReference type="EMBL" id="MHKE01000016">
    <property type="protein sequence ID" value="OGY83025.1"/>
    <property type="molecule type" value="Genomic_DNA"/>
</dbReference>
<evidence type="ECO:0000256" key="1">
    <source>
        <dbReference type="ARBA" id="ARBA00006525"/>
    </source>
</evidence>
<dbReference type="InterPro" id="IPR036388">
    <property type="entry name" value="WH-like_DNA-bd_sf"/>
</dbReference>
<organism evidence="4 5">
    <name type="scientific">Candidatus Kerfeldbacteria bacterium RIFCSPLOWO2_01_FULL_48_11</name>
    <dbReference type="NCBI Taxonomy" id="1798543"/>
    <lineage>
        <taxon>Bacteria</taxon>
        <taxon>Candidatus Kerfeldiibacteriota</taxon>
    </lineage>
</organism>
<name>A0A1G2B246_9BACT</name>
<comment type="similarity">
    <text evidence="1">Belongs to the DprA/Smf family.</text>
</comment>
<feature type="domain" description="DprA winged helix" evidence="3">
    <location>
        <begin position="312"/>
        <end position="365"/>
    </location>
</feature>
<dbReference type="Pfam" id="PF02481">
    <property type="entry name" value="DNA_processg_A"/>
    <property type="match status" value="1"/>
</dbReference>
<evidence type="ECO:0000259" key="3">
    <source>
        <dbReference type="Pfam" id="PF17782"/>
    </source>
</evidence>
<dbReference type="STRING" id="1798543.A2898_00695"/>
<dbReference type="AlphaFoldDB" id="A0A1G2B246"/>
<accession>A0A1G2B246</accession>
<dbReference type="Gene3D" id="1.10.10.10">
    <property type="entry name" value="Winged helix-like DNA-binding domain superfamily/Winged helix DNA-binding domain"/>
    <property type="match status" value="1"/>
</dbReference>
<sequence length="372" mass="40588">MSTTDLPYLIAFSTIPSIGAATIVRLRSFFKTFEEAWNAPAREYQRAGVPEKSAMLLADATKHLVPSEELEKVRQAGINPIAIDDPAYPHLLREIPDSPQLLYCRGNLPGIRPTVAIVGTRKATDYGREVARRMSHELAIRGISIISGLALGIDATAHESAVDALGHTTAVLGSGLDHVYPVANAQLARRIVETGGCLISEFALGVQAQKFHFPVRNRIIAGLSLGIVVVEGNKDSGSLITARLGLDYNREVMAVPGDILRTASTGTNDLLKAGARPITCVDDILDALYLEHFKERHTGVDKPATFDNNQQHTQLTDNEKALLSVLEREPKHIDEIVKMSKLQVSIVNSTLSMMEMRGLVKQLGGMKYIRII</sequence>
<dbReference type="SUPFAM" id="SSF102405">
    <property type="entry name" value="MCP/YpsA-like"/>
    <property type="match status" value="1"/>
</dbReference>
<evidence type="ECO:0000313" key="5">
    <source>
        <dbReference type="Proteomes" id="UP000179164"/>
    </source>
</evidence>